<feature type="region of interest" description="Disordered" evidence="1">
    <location>
        <begin position="23"/>
        <end position="62"/>
    </location>
</feature>
<protein>
    <recommendedName>
        <fullName evidence="3">Alginate export domain-containing protein</fullName>
    </recommendedName>
</protein>
<accession>X1FJZ8</accession>
<evidence type="ECO:0008006" key="3">
    <source>
        <dbReference type="Google" id="ProtNLM"/>
    </source>
</evidence>
<name>X1FJZ8_9ZZZZ</name>
<gene>
    <name evidence="2" type="ORF">S03H2_12021</name>
</gene>
<feature type="non-terminal residue" evidence="2">
    <location>
        <position position="442"/>
    </location>
</feature>
<evidence type="ECO:0000313" key="2">
    <source>
        <dbReference type="EMBL" id="GAH45292.1"/>
    </source>
</evidence>
<proteinExistence type="predicted"/>
<dbReference type="AlphaFoldDB" id="X1FJZ8"/>
<reference evidence="2" key="1">
    <citation type="journal article" date="2014" name="Front. Microbiol.">
        <title>High frequency of phylogenetically diverse reductive dehalogenase-homologous genes in deep subseafloor sedimentary metagenomes.</title>
        <authorList>
            <person name="Kawai M."/>
            <person name="Futagami T."/>
            <person name="Toyoda A."/>
            <person name="Takaki Y."/>
            <person name="Nishi S."/>
            <person name="Hori S."/>
            <person name="Arai W."/>
            <person name="Tsubouchi T."/>
            <person name="Morono Y."/>
            <person name="Uchiyama I."/>
            <person name="Ito T."/>
            <person name="Fujiyama A."/>
            <person name="Inagaki F."/>
            <person name="Takami H."/>
        </authorList>
    </citation>
    <scope>NUCLEOTIDE SEQUENCE</scope>
    <source>
        <strain evidence="2">Expedition CK06-06</strain>
    </source>
</reference>
<organism evidence="2">
    <name type="scientific">marine sediment metagenome</name>
    <dbReference type="NCBI Taxonomy" id="412755"/>
    <lineage>
        <taxon>unclassified sequences</taxon>
        <taxon>metagenomes</taxon>
        <taxon>ecological metagenomes</taxon>
    </lineage>
</organism>
<comment type="caution">
    <text evidence="2">The sequence shown here is derived from an EMBL/GenBank/DDBJ whole genome shotgun (WGS) entry which is preliminary data.</text>
</comment>
<dbReference type="EMBL" id="BARU01006122">
    <property type="protein sequence ID" value="GAH45292.1"/>
    <property type="molecule type" value="Genomic_DNA"/>
</dbReference>
<evidence type="ECO:0000256" key="1">
    <source>
        <dbReference type="SAM" id="MobiDB-lite"/>
    </source>
</evidence>
<sequence>MTARKRVPAAVVALVLAAFLAAGARGQEQPPLPEIEGPGREEELVPPPLPDVGEPLDEGELVPPPLPDVGAPEAPPVALEPSGWPDYLDRQLERLPIPVHGFSETRIGPRVIDDGDQPGSFSLAESRLRLETDPFYGGLQFNLKADFVYDFVVTESRIELREANAAFSPFGFMDVKAGRQILTWGTGDLVFLNDLFPKDYVSFFIGRDVEYLKAPSDAVKLSFFSGPANLDVVYTPVFDPDVFVTGKRLSYFNPLVGGRAGEDVRIRTDDRSSWFRDDEVALRLYRGVGSYEVAAYGYRGFWKSPVGISPATGKFTFPRLDVYGASVRGPVARGIGNVEFAYYNSRDDSGGGAPFVPNSQWRFLVGYNRDLPQVARDFTLGVQYYLEHMQDYGAFTRNLPAGSRRTVQDRHTFTLRLTKLLLNQDLRLELFTFYGLSDDEVY</sequence>